<dbReference type="OrthoDB" id="6079589at2759"/>
<name>A0A6J8EEC9_MYTCO</name>
<sequence>MADKVLEALSSPDVINKIVPIFAEKIGEIFSSMIEDEVKKCVDKQVKPIAETIENHSQIMDITKQKVCKQFIWIDKVDGQVKQHVNTMKELDLDIDALYKKIADLETRLENQEQYSCHTCVRFHNIRVPVDAEGKIIHPVNTDDIILDICNAKLGLHLTLDDIGRSHVIGKVKTANHRL</sequence>
<evidence type="ECO:0000256" key="1">
    <source>
        <dbReference type="SAM" id="Coils"/>
    </source>
</evidence>
<keyword evidence="3" id="KW-1185">Reference proteome</keyword>
<protein>
    <submittedName>
        <fullName evidence="2">Uncharacterized protein</fullName>
    </submittedName>
</protein>
<gene>
    <name evidence="2" type="ORF">MCOR_50426</name>
</gene>
<organism evidence="2 3">
    <name type="scientific">Mytilus coruscus</name>
    <name type="common">Sea mussel</name>
    <dbReference type="NCBI Taxonomy" id="42192"/>
    <lineage>
        <taxon>Eukaryota</taxon>
        <taxon>Metazoa</taxon>
        <taxon>Spiralia</taxon>
        <taxon>Lophotrochozoa</taxon>
        <taxon>Mollusca</taxon>
        <taxon>Bivalvia</taxon>
        <taxon>Autobranchia</taxon>
        <taxon>Pteriomorphia</taxon>
        <taxon>Mytilida</taxon>
        <taxon>Mytiloidea</taxon>
        <taxon>Mytilidae</taxon>
        <taxon>Mytilinae</taxon>
        <taxon>Mytilus</taxon>
    </lineage>
</organism>
<feature type="coiled-coil region" evidence="1">
    <location>
        <begin position="88"/>
        <end position="115"/>
    </location>
</feature>
<keyword evidence="1" id="KW-0175">Coiled coil</keyword>
<dbReference type="Proteomes" id="UP000507470">
    <property type="component" value="Unassembled WGS sequence"/>
</dbReference>
<dbReference type="AlphaFoldDB" id="A0A6J8EEC9"/>
<accession>A0A6J8EEC9</accession>
<reference evidence="2 3" key="1">
    <citation type="submission" date="2020-06" db="EMBL/GenBank/DDBJ databases">
        <authorList>
            <person name="Li R."/>
            <person name="Bekaert M."/>
        </authorList>
    </citation>
    <scope>NUCLEOTIDE SEQUENCE [LARGE SCALE GENOMIC DNA]</scope>
    <source>
        <strain evidence="3">wild</strain>
    </source>
</reference>
<evidence type="ECO:0000313" key="3">
    <source>
        <dbReference type="Proteomes" id="UP000507470"/>
    </source>
</evidence>
<proteinExistence type="predicted"/>
<dbReference type="EMBL" id="CACVKT020008830">
    <property type="protein sequence ID" value="CAC5417955.1"/>
    <property type="molecule type" value="Genomic_DNA"/>
</dbReference>
<evidence type="ECO:0000313" key="2">
    <source>
        <dbReference type="EMBL" id="CAC5417955.1"/>
    </source>
</evidence>